<keyword evidence="3 6" id="KW-0812">Transmembrane</keyword>
<evidence type="ECO:0000256" key="2">
    <source>
        <dbReference type="ARBA" id="ARBA00022475"/>
    </source>
</evidence>
<evidence type="ECO:0000256" key="4">
    <source>
        <dbReference type="ARBA" id="ARBA00022989"/>
    </source>
</evidence>
<feature type="transmembrane region" description="Helical" evidence="6">
    <location>
        <begin position="169"/>
        <end position="190"/>
    </location>
</feature>
<evidence type="ECO:0000313" key="8">
    <source>
        <dbReference type="Proteomes" id="UP000000448"/>
    </source>
</evidence>
<reference evidence="7 8" key="1">
    <citation type="journal article" date="2009" name="PLoS Genet.">
        <title>Adaptations to submarine hydrothermal environments exemplified by the genome of Nautilia profundicola.</title>
        <authorList>
            <person name="Campbell B.J."/>
            <person name="Smith J.L."/>
            <person name="Hanson T.E."/>
            <person name="Klotz M.G."/>
            <person name="Stein L.Y."/>
            <person name="Lee C.K."/>
            <person name="Wu D."/>
            <person name="Robinson J.M."/>
            <person name="Khouri H.M."/>
            <person name="Eisen J.A."/>
            <person name="Cary S.C."/>
        </authorList>
    </citation>
    <scope>NUCLEOTIDE SEQUENCE [LARGE SCALE GENOMIC DNA]</scope>
    <source>
        <strain evidence="8">ATCC BAA-1463 / DSM 18972 / AmH</strain>
    </source>
</reference>
<feature type="transmembrane region" description="Helical" evidence="6">
    <location>
        <begin position="6"/>
        <end position="25"/>
    </location>
</feature>
<evidence type="ECO:0000256" key="6">
    <source>
        <dbReference type="SAM" id="Phobius"/>
    </source>
</evidence>
<dbReference type="KEGG" id="nam:NAMH_1029"/>
<dbReference type="HOGENOM" id="CLU_079569_0_1_7"/>
<name>B9L9X2_NAUPA</name>
<dbReference type="Pfam" id="PF01810">
    <property type="entry name" value="LysE"/>
    <property type="match status" value="1"/>
</dbReference>
<sequence length="196" mass="21666">MEYIILASMGFFAALTPGPDIFYIIRQGLCKGKTSAFLAVAGILTGNIVYLTLVGIGLGSIGHNPYFQMIVGIAGGIYLLRIAKAVFNEKVHIEKSCDNLRKFDIYKEALFLNLSNPKAMIFFAVVITPFMSKNVMLSLISLYIGITFAFIIAAYFSSKLNIEEKIMNAVNKISSALFLFFALSLFYTAYKAFLSL</sequence>
<comment type="subcellular location">
    <subcellularLocation>
        <location evidence="1">Cell membrane</location>
        <topology evidence="1">Multi-pass membrane protein</topology>
    </subcellularLocation>
</comment>
<dbReference type="AlphaFoldDB" id="B9L9X2"/>
<keyword evidence="8" id="KW-1185">Reference proteome</keyword>
<evidence type="ECO:0000256" key="1">
    <source>
        <dbReference type="ARBA" id="ARBA00004651"/>
    </source>
</evidence>
<protein>
    <submittedName>
        <fullName evidence="7">L-lysine/ homoserine-homoserine lactone exporter family</fullName>
    </submittedName>
</protein>
<dbReference type="RefSeq" id="WP_012663560.1">
    <property type="nucleotide sequence ID" value="NC_012115.1"/>
</dbReference>
<feature type="transmembrane region" description="Helical" evidence="6">
    <location>
        <begin position="136"/>
        <end position="157"/>
    </location>
</feature>
<feature type="transmembrane region" description="Helical" evidence="6">
    <location>
        <begin position="37"/>
        <end position="60"/>
    </location>
</feature>
<evidence type="ECO:0000256" key="5">
    <source>
        <dbReference type="ARBA" id="ARBA00023136"/>
    </source>
</evidence>
<gene>
    <name evidence="7" type="ordered locus">NAMH_1029</name>
</gene>
<dbReference type="GO" id="GO:0005886">
    <property type="term" value="C:plasma membrane"/>
    <property type="evidence" value="ECO:0007669"/>
    <property type="project" value="UniProtKB-SubCell"/>
</dbReference>
<dbReference type="PANTHER" id="PTHR30086:SF20">
    <property type="entry name" value="ARGININE EXPORTER PROTEIN ARGO-RELATED"/>
    <property type="match status" value="1"/>
</dbReference>
<dbReference type="EMBL" id="CP001279">
    <property type="protein sequence ID" value="ACM92188.1"/>
    <property type="molecule type" value="Genomic_DNA"/>
</dbReference>
<dbReference type="eggNOG" id="COG1280">
    <property type="taxonomic scope" value="Bacteria"/>
</dbReference>
<evidence type="ECO:0000313" key="7">
    <source>
        <dbReference type="EMBL" id="ACM92188.1"/>
    </source>
</evidence>
<feature type="transmembrane region" description="Helical" evidence="6">
    <location>
        <begin position="108"/>
        <end position="130"/>
    </location>
</feature>
<proteinExistence type="predicted"/>
<dbReference type="OrthoDB" id="5340182at2"/>
<feature type="transmembrane region" description="Helical" evidence="6">
    <location>
        <begin position="66"/>
        <end position="87"/>
    </location>
</feature>
<keyword evidence="5 6" id="KW-0472">Membrane</keyword>
<dbReference type="Proteomes" id="UP000000448">
    <property type="component" value="Chromosome"/>
</dbReference>
<organism evidence="7 8">
    <name type="scientific">Nautilia profundicola (strain ATCC BAA-1463 / DSM 18972 / AmH)</name>
    <dbReference type="NCBI Taxonomy" id="598659"/>
    <lineage>
        <taxon>Bacteria</taxon>
        <taxon>Pseudomonadati</taxon>
        <taxon>Campylobacterota</taxon>
        <taxon>Epsilonproteobacteria</taxon>
        <taxon>Nautiliales</taxon>
        <taxon>Nautiliaceae</taxon>
        <taxon>Nautilia</taxon>
    </lineage>
</organism>
<keyword evidence="4 6" id="KW-1133">Transmembrane helix</keyword>
<dbReference type="InterPro" id="IPR001123">
    <property type="entry name" value="LeuE-type"/>
</dbReference>
<dbReference type="GO" id="GO:0015171">
    <property type="term" value="F:amino acid transmembrane transporter activity"/>
    <property type="evidence" value="ECO:0007669"/>
    <property type="project" value="TreeGrafter"/>
</dbReference>
<keyword evidence="2" id="KW-1003">Cell membrane</keyword>
<accession>B9L9X2</accession>
<evidence type="ECO:0000256" key="3">
    <source>
        <dbReference type="ARBA" id="ARBA00022692"/>
    </source>
</evidence>
<dbReference type="PANTHER" id="PTHR30086">
    <property type="entry name" value="ARGININE EXPORTER PROTEIN ARGO"/>
    <property type="match status" value="1"/>
</dbReference>